<comment type="similarity">
    <text evidence="4 16">Belongs to the class-III pyridoxal-phosphate-dependent aminotransferase family.</text>
</comment>
<dbReference type="CDD" id="cd00610">
    <property type="entry name" value="OAT_like"/>
    <property type="match status" value="1"/>
</dbReference>
<gene>
    <name evidence="17" type="ORF">H8S17_06800</name>
</gene>
<keyword evidence="9 16" id="KW-0663">Pyridoxal phosphate</keyword>
<evidence type="ECO:0000256" key="7">
    <source>
        <dbReference type="ARBA" id="ARBA00022576"/>
    </source>
</evidence>
<dbReference type="EC" id="2.6.1.22" evidence="5"/>
<evidence type="ECO:0000256" key="2">
    <source>
        <dbReference type="ARBA" id="ARBA00001933"/>
    </source>
</evidence>
<dbReference type="RefSeq" id="WP_186866710.1">
    <property type="nucleotide sequence ID" value="NZ_JACOPH010000004.1"/>
</dbReference>
<dbReference type="PANTHER" id="PTHR11986:SF58">
    <property type="entry name" value="LEUCINE_METHIONINE RACEMASE"/>
    <property type="match status" value="1"/>
</dbReference>
<comment type="catalytic activity">
    <reaction evidence="14">
        <text>4-aminobutanoate + 2-oxoglutarate = succinate semialdehyde + L-glutamate</text>
        <dbReference type="Rhea" id="RHEA:23352"/>
        <dbReference type="ChEBI" id="CHEBI:16810"/>
        <dbReference type="ChEBI" id="CHEBI:29985"/>
        <dbReference type="ChEBI" id="CHEBI:57706"/>
        <dbReference type="ChEBI" id="CHEBI:59888"/>
        <dbReference type="EC" id="2.6.1.19"/>
    </reaction>
</comment>
<comment type="cofactor">
    <cofactor evidence="2">
        <name>pyridoxal 5'-phosphate</name>
        <dbReference type="ChEBI" id="CHEBI:597326"/>
    </cofactor>
</comment>
<dbReference type="SUPFAM" id="SSF53383">
    <property type="entry name" value="PLP-dependent transferases"/>
    <property type="match status" value="1"/>
</dbReference>
<dbReference type="InterPro" id="IPR015424">
    <property type="entry name" value="PyrdxlP-dep_Trfase"/>
</dbReference>
<proteinExistence type="inferred from homology"/>
<dbReference type="GO" id="GO:0034386">
    <property type="term" value="F:4-aminobutyrate:2-oxoglutarate transaminase activity"/>
    <property type="evidence" value="ECO:0007669"/>
    <property type="project" value="UniProtKB-EC"/>
</dbReference>
<dbReference type="InterPro" id="IPR015421">
    <property type="entry name" value="PyrdxlP-dep_Trfase_major"/>
</dbReference>
<evidence type="ECO:0000313" key="17">
    <source>
        <dbReference type="EMBL" id="MBC5713923.1"/>
    </source>
</evidence>
<dbReference type="PROSITE" id="PS00600">
    <property type="entry name" value="AA_TRANSFER_CLASS_3"/>
    <property type="match status" value="1"/>
</dbReference>
<reference evidence="17" key="1">
    <citation type="submission" date="2020-08" db="EMBL/GenBank/DDBJ databases">
        <title>Genome public.</title>
        <authorList>
            <person name="Liu C."/>
            <person name="Sun Q."/>
        </authorList>
    </citation>
    <scope>NUCLEOTIDE SEQUENCE</scope>
    <source>
        <strain evidence="17">BX1005</strain>
    </source>
</reference>
<dbReference type="GO" id="GO:0042802">
    <property type="term" value="F:identical protein binding"/>
    <property type="evidence" value="ECO:0007669"/>
    <property type="project" value="TreeGrafter"/>
</dbReference>
<dbReference type="PANTHER" id="PTHR11986">
    <property type="entry name" value="AMINOTRANSFERASE CLASS III"/>
    <property type="match status" value="1"/>
</dbReference>
<dbReference type="InterPro" id="IPR005814">
    <property type="entry name" value="Aminotrans_3"/>
</dbReference>
<dbReference type="Gene3D" id="3.90.1150.10">
    <property type="entry name" value="Aspartate Aminotransferase, domain 1"/>
    <property type="match status" value="1"/>
</dbReference>
<dbReference type="Proteomes" id="UP000606720">
    <property type="component" value="Unassembled WGS sequence"/>
</dbReference>
<evidence type="ECO:0000256" key="3">
    <source>
        <dbReference type="ARBA" id="ARBA00005176"/>
    </source>
</evidence>
<evidence type="ECO:0000256" key="5">
    <source>
        <dbReference type="ARBA" id="ARBA00012876"/>
    </source>
</evidence>
<evidence type="ECO:0000256" key="16">
    <source>
        <dbReference type="RuleBase" id="RU003560"/>
    </source>
</evidence>
<dbReference type="Gene3D" id="3.40.640.10">
    <property type="entry name" value="Type I PLP-dependent aspartate aminotransferase-like (Major domain)"/>
    <property type="match status" value="1"/>
</dbReference>
<protein>
    <recommendedName>
        <fullName evidence="12">(S)-3-amino-2-methylpropionate transaminase</fullName>
        <ecNumber evidence="6">2.6.1.19</ecNumber>
        <ecNumber evidence="5">2.6.1.22</ecNumber>
    </recommendedName>
    <alternativeName>
        <fullName evidence="13">GABA aminotransferase</fullName>
    </alternativeName>
    <alternativeName>
        <fullName evidence="11">Gamma-amino-N-butyrate transaminase</fullName>
    </alternativeName>
    <alternativeName>
        <fullName evidence="15">Glutamate:succinic semialdehyde transaminase</fullName>
    </alternativeName>
    <alternativeName>
        <fullName evidence="10">L-AIBAT</fullName>
    </alternativeName>
</protein>
<dbReference type="EMBL" id="JACOPH010000004">
    <property type="protein sequence ID" value="MBC5713923.1"/>
    <property type="molecule type" value="Genomic_DNA"/>
</dbReference>
<evidence type="ECO:0000313" key="18">
    <source>
        <dbReference type="Proteomes" id="UP000606720"/>
    </source>
</evidence>
<evidence type="ECO:0000256" key="1">
    <source>
        <dbReference type="ARBA" id="ARBA00001750"/>
    </source>
</evidence>
<dbReference type="FunFam" id="3.40.640.10:FF:000013">
    <property type="entry name" value="4-aminobutyrate aminotransferase"/>
    <property type="match status" value="1"/>
</dbReference>
<dbReference type="EC" id="2.6.1.19" evidence="6"/>
<dbReference type="GO" id="GO:0047298">
    <property type="term" value="F:(S)-3-amino-2-methylpropionate transaminase activity"/>
    <property type="evidence" value="ECO:0007669"/>
    <property type="project" value="UniProtKB-EC"/>
</dbReference>
<evidence type="ECO:0000256" key="14">
    <source>
        <dbReference type="ARBA" id="ARBA00048021"/>
    </source>
</evidence>
<comment type="pathway">
    <text evidence="3">Amino-acid degradation; 4-aminobutanoate degradation.</text>
</comment>
<evidence type="ECO:0000256" key="8">
    <source>
        <dbReference type="ARBA" id="ARBA00022679"/>
    </source>
</evidence>
<comment type="caution">
    <text evidence="17">The sequence shown here is derived from an EMBL/GenBank/DDBJ whole genome shotgun (WGS) entry which is preliminary data.</text>
</comment>
<evidence type="ECO:0000256" key="4">
    <source>
        <dbReference type="ARBA" id="ARBA00008954"/>
    </source>
</evidence>
<evidence type="ECO:0000256" key="10">
    <source>
        <dbReference type="ARBA" id="ARBA00029760"/>
    </source>
</evidence>
<accession>A0A923LQ73</accession>
<dbReference type="GO" id="GO:0030170">
    <property type="term" value="F:pyridoxal phosphate binding"/>
    <property type="evidence" value="ECO:0007669"/>
    <property type="project" value="InterPro"/>
</dbReference>
<evidence type="ECO:0000256" key="11">
    <source>
        <dbReference type="ARBA" id="ARBA00030204"/>
    </source>
</evidence>
<dbReference type="AlphaFoldDB" id="A0A923LQ73"/>
<dbReference type="InterPro" id="IPR049704">
    <property type="entry name" value="Aminotrans_3_PPA_site"/>
</dbReference>
<dbReference type="InterPro" id="IPR050103">
    <property type="entry name" value="Class-III_PLP-dep_AT"/>
</dbReference>
<evidence type="ECO:0000256" key="6">
    <source>
        <dbReference type="ARBA" id="ARBA00012912"/>
    </source>
</evidence>
<evidence type="ECO:0000256" key="13">
    <source>
        <dbReference type="ARBA" id="ARBA00031787"/>
    </source>
</evidence>
<dbReference type="InterPro" id="IPR015422">
    <property type="entry name" value="PyrdxlP-dep_Trfase_small"/>
</dbReference>
<evidence type="ECO:0000256" key="9">
    <source>
        <dbReference type="ARBA" id="ARBA00022898"/>
    </source>
</evidence>
<sequence>MLREELPKIITDTLPGPKASEIIERRKKATPSAIRCVYPCVIKRGEGAMIEDVDGNYFLDWVGGVGVLNMGYSKPEVVEAVTEQAQRFFHSMFNITTHEGYVALAEKMNEIAPVKGEVKKTFFTNSGAEADENAVKIAKAFTKRPNIIVFTGAFHGRTALTMAMTSKKSYAVGMGPFPDGVYRAPYPYLYRKPEGMTEEEAINFYLKKLNDVFEEASPAEYVAAIVLEPLQGEGGFIPAPIEWVKAVRKICDEKGIMLVVDEVQSGFCRTGKMFASCYWAEAGCAPDILATAKSIAAGVPLSAIVAREEIMESVPGGVIGGTFGGNALACASALKVIDIMEKEDFAGKAMTIGNKLRDRFNGLKEELPVIGDIRGLGAMIGIEFVKDPVTKEPNTELVTKLVQYCANHGLLIENAGTYLNVVRFLAPLVITDEQLEAGMKILEDGIRELS</sequence>
<organism evidence="17 18">
    <name type="scientific">Roseburia zhanii</name>
    <dbReference type="NCBI Taxonomy" id="2763064"/>
    <lineage>
        <taxon>Bacteria</taxon>
        <taxon>Bacillati</taxon>
        <taxon>Bacillota</taxon>
        <taxon>Clostridia</taxon>
        <taxon>Lachnospirales</taxon>
        <taxon>Lachnospiraceae</taxon>
        <taxon>Roseburia</taxon>
    </lineage>
</organism>
<keyword evidence="8" id="KW-0808">Transferase</keyword>
<keyword evidence="7 17" id="KW-0032">Aminotransferase</keyword>
<name>A0A923LQ73_9FIRM</name>
<dbReference type="Pfam" id="PF00202">
    <property type="entry name" value="Aminotran_3"/>
    <property type="match status" value="1"/>
</dbReference>
<comment type="catalytic activity">
    <reaction evidence="1">
        <text>(S)-3-amino-2-methylpropanoate + 2-oxoglutarate = 2-methyl-3-oxopropanoate + L-glutamate</text>
        <dbReference type="Rhea" id="RHEA:13993"/>
        <dbReference type="ChEBI" id="CHEBI:16810"/>
        <dbReference type="ChEBI" id="CHEBI:29985"/>
        <dbReference type="ChEBI" id="CHEBI:57700"/>
        <dbReference type="ChEBI" id="CHEBI:58655"/>
        <dbReference type="EC" id="2.6.1.22"/>
    </reaction>
</comment>
<evidence type="ECO:0000256" key="12">
    <source>
        <dbReference type="ARBA" id="ARBA00030857"/>
    </source>
</evidence>
<evidence type="ECO:0000256" key="15">
    <source>
        <dbReference type="ARBA" id="ARBA00050054"/>
    </source>
</evidence>
<dbReference type="PIRSF" id="PIRSF000521">
    <property type="entry name" value="Transaminase_4ab_Lys_Orn"/>
    <property type="match status" value="1"/>
</dbReference>
<keyword evidence="18" id="KW-1185">Reference proteome</keyword>